<evidence type="ECO:0000313" key="2">
    <source>
        <dbReference type="Proteomes" id="UP000553706"/>
    </source>
</evidence>
<dbReference type="RefSeq" id="WP_183266415.1">
    <property type="nucleotide sequence ID" value="NZ_JACHFJ010000006.1"/>
</dbReference>
<gene>
    <name evidence="1" type="ORF">HNP71_001669</name>
</gene>
<dbReference type="Proteomes" id="UP000553706">
    <property type="component" value="Unassembled WGS sequence"/>
</dbReference>
<dbReference type="EMBL" id="JACHFJ010000006">
    <property type="protein sequence ID" value="MBB5373409.1"/>
    <property type="molecule type" value="Genomic_DNA"/>
</dbReference>
<name>A0A840VMK2_9PROT</name>
<comment type="caution">
    <text evidence="1">The sequence shown here is derived from an EMBL/GenBank/DDBJ whole genome shotgun (WGS) entry which is preliminary data.</text>
</comment>
<accession>A0A840VMK2</accession>
<proteinExistence type="predicted"/>
<evidence type="ECO:0000313" key="1">
    <source>
        <dbReference type="EMBL" id="MBB5373409.1"/>
    </source>
</evidence>
<keyword evidence="2" id="KW-1185">Reference proteome</keyword>
<organism evidence="1 2">
    <name type="scientific">Acidocella aromatica</name>
    <dbReference type="NCBI Taxonomy" id="1303579"/>
    <lineage>
        <taxon>Bacteria</taxon>
        <taxon>Pseudomonadati</taxon>
        <taxon>Pseudomonadota</taxon>
        <taxon>Alphaproteobacteria</taxon>
        <taxon>Acetobacterales</taxon>
        <taxon>Acidocellaceae</taxon>
        <taxon>Acidocella</taxon>
    </lineage>
</organism>
<protein>
    <submittedName>
        <fullName evidence="1">Uncharacterized protein</fullName>
    </submittedName>
</protein>
<reference evidence="1 2" key="1">
    <citation type="submission" date="2020-08" db="EMBL/GenBank/DDBJ databases">
        <title>Genomic Encyclopedia of Type Strains, Phase IV (KMG-IV): sequencing the most valuable type-strain genomes for metagenomic binning, comparative biology and taxonomic classification.</title>
        <authorList>
            <person name="Goeker M."/>
        </authorList>
    </citation>
    <scope>NUCLEOTIDE SEQUENCE [LARGE SCALE GENOMIC DNA]</scope>
    <source>
        <strain evidence="1 2">DSM 27026</strain>
    </source>
</reference>
<sequence length="69" mass="7272">MCPHCADGSGPLHAHWARISHLLALIEHPDALPADDALRIAGELLAWAGKEELGFRCEQVAAHAVGLAA</sequence>
<dbReference type="AlphaFoldDB" id="A0A840VMK2"/>